<reference evidence="1 2" key="1">
    <citation type="submission" date="2018-10" db="EMBL/GenBank/DDBJ databases">
        <title>The complete genome of Acinetobacter wuhouensis strain WCHAW010062.</title>
        <authorList>
            <person name="Hu Y."/>
            <person name="Long H."/>
            <person name="Feng Y."/>
            <person name="Zong Z."/>
        </authorList>
    </citation>
    <scope>NUCLEOTIDE SEQUENCE [LARGE SCALE GENOMIC DNA]</scope>
    <source>
        <strain evidence="1 2">WCHAW010062</strain>
    </source>
</reference>
<protein>
    <submittedName>
        <fullName evidence="1">Uncharacterized protein</fullName>
    </submittedName>
</protein>
<accession>A0A3G2T6N9</accession>
<proteinExistence type="predicted"/>
<sequence length="59" mass="6852">MHRIESFEGDTVVDLQLKIDSWLKKFPNFKVVQVVNIPRADKDSDPTVSNYQVLVVYDN</sequence>
<dbReference type="Proteomes" id="UP000279962">
    <property type="component" value="Chromosome"/>
</dbReference>
<organism evidence="1 2">
    <name type="scientific">Acinetobacter wuhouensis</name>
    <dbReference type="NCBI Taxonomy" id="1879050"/>
    <lineage>
        <taxon>Bacteria</taxon>
        <taxon>Pseudomonadati</taxon>
        <taxon>Pseudomonadota</taxon>
        <taxon>Gammaproteobacteria</taxon>
        <taxon>Moraxellales</taxon>
        <taxon>Moraxellaceae</taxon>
        <taxon>Acinetobacter</taxon>
    </lineage>
</organism>
<evidence type="ECO:0000313" key="1">
    <source>
        <dbReference type="EMBL" id="AYO55207.1"/>
    </source>
</evidence>
<dbReference type="EMBL" id="CP033133">
    <property type="protein sequence ID" value="AYO55207.1"/>
    <property type="molecule type" value="Genomic_DNA"/>
</dbReference>
<name>A0A3G2T6N9_9GAMM</name>
<gene>
    <name evidence="1" type="ORF">CDG68_16770</name>
</gene>
<dbReference type="AlphaFoldDB" id="A0A3G2T6N9"/>
<evidence type="ECO:0000313" key="2">
    <source>
        <dbReference type="Proteomes" id="UP000279962"/>
    </source>
</evidence>